<dbReference type="Gene3D" id="3.40.190.10">
    <property type="entry name" value="Periplasmic binding protein-like II"/>
    <property type="match status" value="2"/>
</dbReference>
<dbReference type="SUPFAM" id="SSF53850">
    <property type="entry name" value="Periplasmic binding protein-like II"/>
    <property type="match status" value="1"/>
</dbReference>
<dbReference type="PANTHER" id="PTHR43649:SF12">
    <property type="entry name" value="DIACETYLCHITOBIOSE BINDING PROTEIN DASA"/>
    <property type="match status" value="1"/>
</dbReference>
<evidence type="ECO:0000313" key="3">
    <source>
        <dbReference type="EMBL" id="AZP03541.1"/>
    </source>
</evidence>
<evidence type="ECO:0000313" key="4">
    <source>
        <dbReference type="Proteomes" id="UP000273326"/>
    </source>
</evidence>
<organism evidence="3 4">
    <name type="scientific">Jeotgalibaca ciconiae</name>
    <dbReference type="NCBI Taxonomy" id="2496265"/>
    <lineage>
        <taxon>Bacteria</taxon>
        <taxon>Bacillati</taxon>
        <taxon>Bacillota</taxon>
        <taxon>Bacilli</taxon>
        <taxon>Lactobacillales</taxon>
        <taxon>Carnobacteriaceae</taxon>
        <taxon>Jeotgalibaca</taxon>
    </lineage>
</organism>
<proteinExistence type="predicted"/>
<dbReference type="KEGG" id="jeh:EJN90_02000"/>
<dbReference type="RefSeq" id="WP_126108632.1">
    <property type="nucleotide sequence ID" value="NZ_CP034465.1"/>
</dbReference>
<keyword evidence="2" id="KW-0732">Signal</keyword>
<dbReference type="InterPro" id="IPR006059">
    <property type="entry name" value="SBP"/>
</dbReference>
<name>A0A3S9H8E0_9LACT</name>
<accession>A0A3S9H8E0</accession>
<keyword evidence="4" id="KW-1185">Reference proteome</keyword>
<feature type="signal peptide" evidence="2">
    <location>
        <begin position="1"/>
        <end position="23"/>
    </location>
</feature>
<dbReference type="OrthoDB" id="9787283at2"/>
<evidence type="ECO:0000256" key="2">
    <source>
        <dbReference type="SAM" id="SignalP"/>
    </source>
</evidence>
<reference evidence="4" key="1">
    <citation type="submission" date="2018-12" db="EMBL/GenBank/DDBJ databases">
        <title>Complete genome sequencing of Jeotgalibaca sp. H21T32.</title>
        <authorList>
            <person name="Bae J.-W."/>
            <person name="Lee S.-Y."/>
        </authorList>
    </citation>
    <scope>NUCLEOTIDE SEQUENCE [LARGE SCALE GENOMIC DNA]</scope>
    <source>
        <strain evidence="4">H21T32</strain>
    </source>
</reference>
<evidence type="ECO:0000256" key="1">
    <source>
        <dbReference type="SAM" id="MobiDB-lite"/>
    </source>
</evidence>
<dbReference type="PANTHER" id="PTHR43649">
    <property type="entry name" value="ARABINOSE-BINDING PROTEIN-RELATED"/>
    <property type="match status" value="1"/>
</dbReference>
<gene>
    <name evidence="3" type="ORF">EJN90_02000</name>
</gene>
<feature type="chain" id="PRO_5038405617" evidence="2">
    <location>
        <begin position="24"/>
        <end position="554"/>
    </location>
</feature>
<dbReference type="AlphaFoldDB" id="A0A3S9H8E0"/>
<dbReference type="EMBL" id="CP034465">
    <property type="protein sequence ID" value="AZP03541.1"/>
    <property type="molecule type" value="Genomic_DNA"/>
</dbReference>
<dbReference type="PROSITE" id="PS51257">
    <property type="entry name" value="PROKAR_LIPOPROTEIN"/>
    <property type="match status" value="1"/>
</dbReference>
<dbReference type="CDD" id="cd13583">
    <property type="entry name" value="PBP2_AlgQ_like_4"/>
    <property type="match status" value="1"/>
</dbReference>
<feature type="region of interest" description="Disordered" evidence="1">
    <location>
        <begin position="28"/>
        <end position="48"/>
    </location>
</feature>
<protein>
    <submittedName>
        <fullName evidence="3">Extracellular solute-binding protein</fullName>
    </submittedName>
</protein>
<dbReference type="Pfam" id="PF13416">
    <property type="entry name" value="SBP_bac_8"/>
    <property type="match status" value="1"/>
</dbReference>
<sequence>MNSKLKKMILAGISVSAATLLVACGGESGEAGSDNDGGGTETSEDLGSKGAMESYEAGDTFAATEPLNFSIAYSDHPNYPINDDWLFWSKLTETTNVTLDPVVIPMSDYAQKRSLLISAGDAPLIIEKTYPGEEQAFVSSGAILAVSDYTYLMPHYTQKVEEWGLDAELDGLRQEDGKYYVLPGLHETVKHDYSLGLRTDIFDDLNIEYPNSWDELEEALAKIKEETGMVPFSDRWQGQALLNFAAASFGTIGGWGFGQGVQFDKEADAYVYAPTTDEYKTMVEYFAGLVEQGLMDPESWTQDDEQAVQVFTTGKSAVISANSQTVIQMRETMNETLGADNFTVQKIVNPEGPAGALVGGLRTESGRMISAKALERDDFEALMQFVDWLWYSDEGQLFAKWGVEGETFVYDDEGKIIPAEGVDYLGLNPNPTGDEKHLQIDFGFSGGVFAYGGKTELVQSIMDEEEVAFQNATNESREVTEPGPPWPIPEAAREQLTLLGTPLKDSADTATLQFITGQRSMDEYDAFISELEGQGLQQYLDVVNEAYNSYKENN</sequence>
<dbReference type="InterPro" id="IPR050490">
    <property type="entry name" value="Bact_solute-bd_prot1"/>
</dbReference>
<dbReference type="Proteomes" id="UP000273326">
    <property type="component" value="Chromosome"/>
</dbReference>